<proteinExistence type="predicted"/>
<evidence type="ECO:0000313" key="5">
    <source>
        <dbReference type="EMBL" id="WFD16708.1"/>
    </source>
</evidence>
<dbReference type="InterPro" id="IPR050585">
    <property type="entry name" value="Xaa-Pro_dipeptidyl-ppase/CocE"/>
</dbReference>
<feature type="domain" description="Phosphatidylinositol N-acetylglucosaminyltransferase subunit H conserved" evidence="4">
    <location>
        <begin position="507"/>
        <end position="587"/>
    </location>
</feature>
<reference evidence="5 6" key="1">
    <citation type="submission" date="2023-03" db="EMBL/GenBank/DDBJ databases">
        <title>Mating type loci evolution in Malassezia.</title>
        <authorList>
            <person name="Coelho M.A."/>
        </authorList>
    </citation>
    <scope>NUCLEOTIDE SEQUENCE [LARGE SCALE GENOMIC DNA]</scope>
    <source>
        <strain evidence="5 6">CBS 13387</strain>
    </source>
</reference>
<evidence type="ECO:0000256" key="2">
    <source>
        <dbReference type="ARBA" id="ARBA00048461"/>
    </source>
</evidence>
<evidence type="ECO:0000259" key="3">
    <source>
        <dbReference type="Pfam" id="PF00326"/>
    </source>
</evidence>
<gene>
    <name evidence="5" type="ORF">MARU1_002752</name>
</gene>
<dbReference type="SUPFAM" id="SSF53474">
    <property type="entry name" value="alpha/beta-Hydrolases"/>
    <property type="match status" value="2"/>
</dbReference>
<dbReference type="Pfam" id="PF00326">
    <property type="entry name" value="Peptidase_S9"/>
    <property type="match status" value="2"/>
</dbReference>
<dbReference type="InterPro" id="IPR029058">
    <property type="entry name" value="AB_hydrolase_fold"/>
</dbReference>
<keyword evidence="6" id="KW-1185">Reference proteome</keyword>
<dbReference type="GO" id="GO:0006508">
    <property type="term" value="P:proteolysis"/>
    <property type="evidence" value="ECO:0007669"/>
    <property type="project" value="InterPro"/>
</dbReference>
<name>A0AAJ5Z225_9BASI</name>
<evidence type="ECO:0000256" key="1">
    <source>
        <dbReference type="ARBA" id="ARBA00047591"/>
    </source>
</evidence>
<feature type="domain" description="Peptidase S9 prolyl oligopeptidase catalytic" evidence="3">
    <location>
        <begin position="364"/>
        <end position="416"/>
    </location>
</feature>
<dbReference type="Pfam" id="PF10181">
    <property type="entry name" value="PIG-H"/>
    <property type="match status" value="1"/>
</dbReference>
<dbReference type="SUPFAM" id="SSF82171">
    <property type="entry name" value="DPP6 N-terminal domain-like"/>
    <property type="match status" value="1"/>
</dbReference>
<dbReference type="InterPro" id="IPR019328">
    <property type="entry name" value="PIGH-H_dom"/>
</dbReference>
<sequence length="774" mass="86050">MQSDTSIIFARCHEQHFAVSRVNPHTQACEDIVPPCIDRRYADFAPHPSDSSLILAVEEEHAPKDVYNRLVCLSESRVHTLHQGHSFYAYPRISPCGSFVAWVTWDHPSMPFWSSQLWVASLLREPVPRISEPVLVAGGHETVAQQPVWIPGTNTLLFTMSSVQEAGVYQVDVQRGDALCHVSARLPVGPAHVSSLVEVQPPLWNLNVSSLVALDTRFIVCVETSHGMDHLVLLDRQACARTRVRSTYTQLSQLRLSESKLVCLAASACSSPALVSFDVPTILAQAETACQILRAPDAECVSEEFISLPEPLSFPTQLPDGTASTAHALFYAPKNPHFQAPNGTLPPCRIVAHSGPTSRATASLDMSIQYWTSRGWAVCAVNFGGSTGYGLEYMRRLNGHWGDADVRDCVAAAAYLGGTSAPWDRPALPSTSSMALSEEETYDGMRKITLTRSDPPSMQLEGLVFAATSALIYTATWHLWFWSIWPSIVAGMCMLLYRLLLRVQAESITVFPQLGAQLETTCGLYLPSCLRKSTQPFLALQRQQAFLPQNTILDFFMMEAIQRWRIVDYAVLATRNTKRESLHVVFPHLLPPPQAYIHMYRRLHDTLLHGQSYPSKARVDASRICITGRSSGGLTVLCALIQYPDVFCAASSSYGISDLKSLAQHTHKYELHYATTLMGGTYEDLPGVYKARSALYHADKIRTPLLLLQGDQDRVVARDQSRHMARAIENRAGKVKYIEFPSEGHGFRRSDTRKRALEEEFAWCNDAAHIPEIC</sequence>
<dbReference type="Proteomes" id="UP001217582">
    <property type="component" value="Chromosome 5"/>
</dbReference>
<dbReference type="EMBL" id="CP119920">
    <property type="protein sequence ID" value="WFD16708.1"/>
    <property type="molecule type" value="Genomic_DNA"/>
</dbReference>
<comment type="catalytic activity">
    <reaction evidence="1">
        <text>a diacylglycerol + H2O = a monoacylglycerol + a fatty acid + H(+)</text>
        <dbReference type="Rhea" id="RHEA:32731"/>
        <dbReference type="ChEBI" id="CHEBI:15377"/>
        <dbReference type="ChEBI" id="CHEBI:15378"/>
        <dbReference type="ChEBI" id="CHEBI:17408"/>
        <dbReference type="ChEBI" id="CHEBI:18035"/>
        <dbReference type="ChEBI" id="CHEBI:28868"/>
    </reaction>
</comment>
<evidence type="ECO:0000259" key="4">
    <source>
        <dbReference type="Pfam" id="PF10181"/>
    </source>
</evidence>
<evidence type="ECO:0000313" key="6">
    <source>
        <dbReference type="Proteomes" id="UP001217582"/>
    </source>
</evidence>
<organism evidence="5 6">
    <name type="scientific">Malassezia arunalokei</name>
    <dbReference type="NCBI Taxonomy" id="1514897"/>
    <lineage>
        <taxon>Eukaryota</taxon>
        <taxon>Fungi</taxon>
        <taxon>Dikarya</taxon>
        <taxon>Basidiomycota</taxon>
        <taxon>Ustilaginomycotina</taxon>
        <taxon>Malasseziomycetes</taxon>
        <taxon>Malasseziales</taxon>
        <taxon>Malasseziaceae</taxon>
        <taxon>Malassezia</taxon>
    </lineage>
</organism>
<dbReference type="AlphaFoldDB" id="A0AAJ5Z225"/>
<protein>
    <recommendedName>
        <fullName evidence="7">Dipeptidyl-peptidase V</fullName>
    </recommendedName>
</protein>
<feature type="domain" description="Peptidase S9 prolyl oligopeptidase catalytic" evidence="3">
    <location>
        <begin position="615"/>
        <end position="767"/>
    </location>
</feature>
<dbReference type="PANTHER" id="PTHR43056">
    <property type="entry name" value="PEPTIDASE S9 PROLYL OLIGOPEPTIDASE"/>
    <property type="match status" value="1"/>
</dbReference>
<evidence type="ECO:0008006" key="7">
    <source>
        <dbReference type="Google" id="ProtNLM"/>
    </source>
</evidence>
<dbReference type="GO" id="GO:0008236">
    <property type="term" value="F:serine-type peptidase activity"/>
    <property type="evidence" value="ECO:0007669"/>
    <property type="project" value="InterPro"/>
</dbReference>
<comment type="catalytic activity">
    <reaction evidence="2">
        <text>a monoacylglycerol + H2O = glycerol + a fatty acid + H(+)</text>
        <dbReference type="Rhea" id="RHEA:15245"/>
        <dbReference type="ChEBI" id="CHEBI:15377"/>
        <dbReference type="ChEBI" id="CHEBI:15378"/>
        <dbReference type="ChEBI" id="CHEBI:17408"/>
        <dbReference type="ChEBI" id="CHEBI:17754"/>
        <dbReference type="ChEBI" id="CHEBI:28868"/>
    </reaction>
</comment>
<dbReference type="PANTHER" id="PTHR43056:SF5">
    <property type="entry name" value="PEPTIDASE S9 PROLYL OLIGOPEPTIDASE CATALYTIC DOMAIN-CONTAINING PROTEIN"/>
    <property type="match status" value="1"/>
</dbReference>
<dbReference type="Gene3D" id="3.40.50.1820">
    <property type="entry name" value="alpha/beta hydrolase"/>
    <property type="match status" value="2"/>
</dbReference>
<dbReference type="InterPro" id="IPR001375">
    <property type="entry name" value="Peptidase_S9_cat"/>
</dbReference>
<accession>A0AAJ5Z225</accession>